<reference evidence="3" key="1">
    <citation type="submission" date="2023-06" db="EMBL/GenBank/DDBJ databases">
        <title>Black Yeasts Isolated from many extreme environments.</title>
        <authorList>
            <person name="Coleine C."/>
            <person name="Stajich J.E."/>
            <person name="Selbmann L."/>
        </authorList>
    </citation>
    <scope>NUCLEOTIDE SEQUENCE</scope>
    <source>
        <strain evidence="3">CCFEE 5200</strain>
    </source>
</reference>
<keyword evidence="2" id="KW-0472">Membrane</keyword>
<keyword evidence="2" id="KW-1133">Transmembrane helix</keyword>
<gene>
    <name evidence="3" type="ORF">LTR91_027148</name>
</gene>
<evidence type="ECO:0000313" key="3">
    <source>
        <dbReference type="EMBL" id="KAK0945913.1"/>
    </source>
</evidence>
<dbReference type="EMBL" id="JAUJLE010002336">
    <property type="protein sequence ID" value="KAK0945913.1"/>
    <property type="molecule type" value="Genomic_DNA"/>
</dbReference>
<name>A0AAN6GZ64_9PEZI</name>
<feature type="transmembrane region" description="Helical" evidence="2">
    <location>
        <begin position="14"/>
        <end position="36"/>
    </location>
</feature>
<feature type="compositionally biased region" description="Acidic residues" evidence="1">
    <location>
        <begin position="104"/>
        <end position="116"/>
    </location>
</feature>
<keyword evidence="2" id="KW-0812">Transmembrane</keyword>
<evidence type="ECO:0000256" key="1">
    <source>
        <dbReference type="SAM" id="MobiDB-lite"/>
    </source>
</evidence>
<dbReference type="AlphaFoldDB" id="A0AAN6GZ64"/>
<feature type="non-terminal residue" evidence="3">
    <location>
        <position position="128"/>
    </location>
</feature>
<organism evidence="3 4">
    <name type="scientific">Friedmanniomyces endolithicus</name>
    <dbReference type="NCBI Taxonomy" id="329885"/>
    <lineage>
        <taxon>Eukaryota</taxon>
        <taxon>Fungi</taxon>
        <taxon>Dikarya</taxon>
        <taxon>Ascomycota</taxon>
        <taxon>Pezizomycotina</taxon>
        <taxon>Dothideomycetes</taxon>
        <taxon>Dothideomycetidae</taxon>
        <taxon>Mycosphaerellales</taxon>
        <taxon>Teratosphaeriaceae</taxon>
        <taxon>Friedmanniomyces</taxon>
    </lineage>
</organism>
<protein>
    <submittedName>
        <fullName evidence="3">Uncharacterized protein</fullName>
    </submittedName>
</protein>
<proteinExistence type="predicted"/>
<evidence type="ECO:0000313" key="4">
    <source>
        <dbReference type="Proteomes" id="UP001175353"/>
    </source>
</evidence>
<dbReference type="Proteomes" id="UP001175353">
    <property type="component" value="Unassembled WGS sequence"/>
</dbReference>
<keyword evidence="4" id="KW-1185">Reference proteome</keyword>
<accession>A0AAN6GZ64</accession>
<evidence type="ECO:0000256" key="2">
    <source>
        <dbReference type="SAM" id="Phobius"/>
    </source>
</evidence>
<comment type="caution">
    <text evidence="3">The sequence shown here is derived from an EMBL/GenBank/DDBJ whole genome shotgun (WGS) entry which is preliminary data.</text>
</comment>
<feature type="region of interest" description="Disordered" evidence="1">
    <location>
        <begin position="52"/>
        <end position="128"/>
    </location>
</feature>
<sequence>MTIERANGIRRSDIWFLLNDFSLVLATIVTSLLNFMKLREGTDMDMLDVMGDLDAHDEAEDNEIAASEEQSDVSGPNAADSAIALPDRQRAQVAPKKKAKNTESWEETADQEEDLQEREIKRAANAAR</sequence>